<name>A0A0D7BNG1_9AGAR</name>
<dbReference type="PANTHER" id="PTHR14659:SF1">
    <property type="entry name" value="ALPHA- AND GAMMA-ADAPTIN-BINDING PROTEIN P34"/>
    <property type="match status" value="1"/>
</dbReference>
<feature type="compositionally biased region" description="Basic and acidic residues" evidence="1">
    <location>
        <begin position="371"/>
        <end position="380"/>
    </location>
</feature>
<dbReference type="OrthoDB" id="10261384at2759"/>
<proteinExistence type="predicted"/>
<dbReference type="EMBL" id="KN880448">
    <property type="protein sequence ID" value="KIY72012.1"/>
    <property type="molecule type" value="Genomic_DNA"/>
</dbReference>
<keyword evidence="3" id="KW-1185">Reference proteome</keyword>
<dbReference type="Proteomes" id="UP000054007">
    <property type="component" value="Unassembled WGS sequence"/>
</dbReference>
<feature type="region of interest" description="Disordered" evidence="1">
    <location>
        <begin position="119"/>
        <end position="139"/>
    </location>
</feature>
<evidence type="ECO:0000313" key="3">
    <source>
        <dbReference type="Proteomes" id="UP000054007"/>
    </source>
</evidence>
<dbReference type="AlphaFoldDB" id="A0A0D7BNG1"/>
<sequence length="463" mass="50539">MSDVSCRILVVSSSLDASLDLVKRVRTLGRDEAVPEVVVEDGAGEVEIPWTIKNKYYTADVHYIARPVKGTTPVQYQGVPAVIFAWRRGEAYKHHIARLERDMKSVEPEISLAVRLPPPDFIADEDKEEEEEKTEETSAVDEYLSNNGFEFVDVSSPTEHEVQPDTIPSLPRVLDALSTIMWPSMQTSKKISKQSGRQASSSTSAFLDWAETSFDSSTTEEDRPPSKLNSEITELAKWLEEGDAEDPWQRPQFSTSPAGVDSKQAWGEDSKTPLPTTPSQNAFDDDFSMFVTAPPSAASTTLLQANADESFEHASFDVSFDSLLGAATSGQEQIMYHSLGSHSDIGDAVELPGGHERLDSEDEDDDADALPSKDEIRESAQRIFGGGLRPAGAPTAGRNSDNVDDDEVEFDLAPFDLGQVMSALQGMKAEIAGMDDESERRKAAARVALGLVYGLDSSDVDPL</sequence>
<feature type="compositionally biased region" description="Acidic residues" evidence="1">
    <location>
        <begin position="359"/>
        <end position="368"/>
    </location>
</feature>
<feature type="region of interest" description="Disordered" evidence="1">
    <location>
        <begin position="345"/>
        <end position="405"/>
    </location>
</feature>
<feature type="region of interest" description="Disordered" evidence="1">
    <location>
        <begin position="243"/>
        <end position="274"/>
    </location>
</feature>
<accession>A0A0D7BNG1</accession>
<organism evidence="2 3">
    <name type="scientific">Cylindrobasidium torrendii FP15055 ss-10</name>
    <dbReference type="NCBI Taxonomy" id="1314674"/>
    <lineage>
        <taxon>Eukaryota</taxon>
        <taxon>Fungi</taxon>
        <taxon>Dikarya</taxon>
        <taxon>Basidiomycota</taxon>
        <taxon>Agaricomycotina</taxon>
        <taxon>Agaricomycetes</taxon>
        <taxon>Agaricomycetidae</taxon>
        <taxon>Agaricales</taxon>
        <taxon>Marasmiineae</taxon>
        <taxon>Physalacriaceae</taxon>
        <taxon>Cylindrobasidium</taxon>
    </lineage>
</organism>
<protein>
    <submittedName>
        <fullName evidence="2">Uncharacterized protein</fullName>
    </submittedName>
</protein>
<dbReference type="PANTHER" id="PTHR14659">
    <property type="entry name" value="ALPHA- AND GAMMA-ADAPTIN-BINDING PROTEIN P34"/>
    <property type="match status" value="1"/>
</dbReference>
<gene>
    <name evidence="2" type="ORF">CYLTODRAFT_434981</name>
</gene>
<evidence type="ECO:0000256" key="1">
    <source>
        <dbReference type="SAM" id="MobiDB-lite"/>
    </source>
</evidence>
<dbReference type="STRING" id="1314674.A0A0D7BNG1"/>
<feature type="compositionally biased region" description="Acidic residues" evidence="1">
    <location>
        <begin position="122"/>
        <end position="134"/>
    </location>
</feature>
<dbReference type="InterPro" id="IPR019341">
    <property type="entry name" value="Alpha/Gamma-adaptin-bd_p34"/>
</dbReference>
<evidence type="ECO:0000313" key="2">
    <source>
        <dbReference type="EMBL" id="KIY72012.1"/>
    </source>
</evidence>
<reference evidence="2 3" key="1">
    <citation type="journal article" date="2015" name="Fungal Genet. Biol.">
        <title>Evolution of novel wood decay mechanisms in Agaricales revealed by the genome sequences of Fistulina hepatica and Cylindrobasidium torrendii.</title>
        <authorList>
            <person name="Floudas D."/>
            <person name="Held B.W."/>
            <person name="Riley R."/>
            <person name="Nagy L.G."/>
            <person name="Koehler G."/>
            <person name="Ransdell A.S."/>
            <person name="Younus H."/>
            <person name="Chow J."/>
            <person name="Chiniquy J."/>
            <person name="Lipzen A."/>
            <person name="Tritt A."/>
            <person name="Sun H."/>
            <person name="Haridas S."/>
            <person name="LaButti K."/>
            <person name="Ohm R.A."/>
            <person name="Kues U."/>
            <person name="Blanchette R.A."/>
            <person name="Grigoriev I.V."/>
            <person name="Minto R.E."/>
            <person name="Hibbett D.S."/>
        </authorList>
    </citation>
    <scope>NUCLEOTIDE SEQUENCE [LARGE SCALE GENOMIC DNA]</scope>
    <source>
        <strain evidence="2 3">FP15055 ss-10</strain>
    </source>
</reference>